<feature type="region of interest" description="Disordered" evidence="1">
    <location>
        <begin position="48"/>
        <end position="70"/>
    </location>
</feature>
<keyword evidence="3" id="KW-1185">Reference proteome</keyword>
<reference evidence="2 3" key="1">
    <citation type="submission" date="2021-06" db="EMBL/GenBank/DDBJ databases">
        <title>Chromosome-level genome assembly of the red-tail catfish (Hemibagrus wyckioides).</title>
        <authorList>
            <person name="Shao F."/>
        </authorList>
    </citation>
    <scope>NUCLEOTIDE SEQUENCE [LARGE SCALE GENOMIC DNA]</scope>
    <source>
        <strain evidence="2">EC202008001</strain>
        <tissue evidence="2">Blood</tissue>
    </source>
</reference>
<dbReference type="Proteomes" id="UP000824219">
    <property type="component" value="Linkage Group LG21"/>
</dbReference>
<name>A0A9D3SCG2_9TELE</name>
<comment type="caution">
    <text evidence="2">The sequence shown here is derived from an EMBL/GenBank/DDBJ whole genome shotgun (WGS) entry which is preliminary data.</text>
</comment>
<dbReference type="EMBL" id="JAHKSW010000021">
    <property type="protein sequence ID" value="KAG7318982.1"/>
    <property type="molecule type" value="Genomic_DNA"/>
</dbReference>
<proteinExistence type="predicted"/>
<organism evidence="2 3">
    <name type="scientific">Hemibagrus wyckioides</name>
    <dbReference type="NCBI Taxonomy" id="337641"/>
    <lineage>
        <taxon>Eukaryota</taxon>
        <taxon>Metazoa</taxon>
        <taxon>Chordata</taxon>
        <taxon>Craniata</taxon>
        <taxon>Vertebrata</taxon>
        <taxon>Euteleostomi</taxon>
        <taxon>Actinopterygii</taxon>
        <taxon>Neopterygii</taxon>
        <taxon>Teleostei</taxon>
        <taxon>Ostariophysi</taxon>
        <taxon>Siluriformes</taxon>
        <taxon>Bagridae</taxon>
        <taxon>Hemibagrus</taxon>
    </lineage>
</organism>
<evidence type="ECO:0000256" key="1">
    <source>
        <dbReference type="SAM" id="MobiDB-lite"/>
    </source>
</evidence>
<evidence type="ECO:0000313" key="2">
    <source>
        <dbReference type="EMBL" id="KAG7318982.1"/>
    </source>
</evidence>
<gene>
    <name evidence="2" type="ORF">KOW79_017456</name>
</gene>
<accession>A0A9D3SCG2</accession>
<sequence>MDGWMDIDNNNPCITTKALIDTLNQAGESVSRSTVQRILHQGSVIVHRHTSQPTPTDRVPSLQARTMAAK</sequence>
<evidence type="ECO:0000313" key="3">
    <source>
        <dbReference type="Proteomes" id="UP000824219"/>
    </source>
</evidence>
<protein>
    <submittedName>
        <fullName evidence="2">Uncharacterized protein</fullName>
    </submittedName>
</protein>
<dbReference type="AlphaFoldDB" id="A0A9D3SCG2"/>